<dbReference type="PROSITE" id="PS51257">
    <property type="entry name" value="PROKAR_LIPOPROTEIN"/>
    <property type="match status" value="1"/>
</dbReference>
<dbReference type="PANTHER" id="PTHR43806:SF67">
    <property type="entry name" value="EGF-LIKE DOMAIN-CONTAINING PROTEIN"/>
    <property type="match status" value="1"/>
</dbReference>
<dbReference type="PROSITE" id="PS51892">
    <property type="entry name" value="SUBTILASE"/>
    <property type="match status" value="1"/>
</dbReference>
<evidence type="ECO:0000313" key="9">
    <source>
        <dbReference type="Proteomes" id="UP000244168"/>
    </source>
</evidence>
<dbReference type="Gene3D" id="3.40.50.200">
    <property type="entry name" value="Peptidase S8/S53 domain"/>
    <property type="match status" value="1"/>
</dbReference>
<dbReference type="Pfam" id="PF00082">
    <property type="entry name" value="Peptidase_S8"/>
    <property type="match status" value="1"/>
</dbReference>
<feature type="active site" description="Charge relay system" evidence="5">
    <location>
        <position position="271"/>
    </location>
</feature>
<evidence type="ECO:0000256" key="5">
    <source>
        <dbReference type="PROSITE-ProRule" id="PRU01240"/>
    </source>
</evidence>
<feature type="active site" description="Charge relay system" evidence="5">
    <location>
        <position position="482"/>
    </location>
</feature>
<comment type="similarity">
    <text evidence="1 5">Belongs to the peptidase S8 family.</text>
</comment>
<dbReference type="SMART" id="SM00635">
    <property type="entry name" value="BID_2"/>
    <property type="match status" value="1"/>
</dbReference>
<dbReference type="GO" id="GO:0004252">
    <property type="term" value="F:serine-type endopeptidase activity"/>
    <property type="evidence" value="ECO:0007669"/>
    <property type="project" value="UniProtKB-UniRule"/>
</dbReference>
<evidence type="ECO:0000256" key="1">
    <source>
        <dbReference type="ARBA" id="ARBA00011073"/>
    </source>
</evidence>
<dbReference type="PRINTS" id="PR00723">
    <property type="entry name" value="SUBTILISIN"/>
</dbReference>
<evidence type="ECO:0000256" key="4">
    <source>
        <dbReference type="ARBA" id="ARBA00022825"/>
    </source>
</evidence>
<evidence type="ECO:0000256" key="2">
    <source>
        <dbReference type="ARBA" id="ARBA00022670"/>
    </source>
</evidence>
<feature type="active site" description="Charge relay system" evidence="5">
    <location>
        <position position="307"/>
    </location>
</feature>
<dbReference type="PROSITE" id="PS00138">
    <property type="entry name" value="SUBTILASE_SER"/>
    <property type="match status" value="1"/>
</dbReference>
<reference evidence="8 9" key="1">
    <citation type="submission" date="2018-04" db="EMBL/GenBank/DDBJ databases">
        <title>Genomic Encyclopedia of Archaeal and Bacterial Type Strains, Phase II (KMG-II): from individual species to whole genera.</title>
        <authorList>
            <person name="Goeker M."/>
        </authorList>
    </citation>
    <scope>NUCLEOTIDE SEQUENCE [LARGE SCALE GENOMIC DNA]</scope>
    <source>
        <strain evidence="8 9">DSM 26809</strain>
    </source>
</reference>
<dbReference type="InterPro" id="IPR023828">
    <property type="entry name" value="Peptidase_S8_Ser-AS"/>
</dbReference>
<keyword evidence="2 5" id="KW-0645">Protease</keyword>
<dbReference type="Gene3D" id="2.60.40.1080">
    <property type="match status" value="1"/>
</dbReference>
<keyword evidence="4 5" id="KW-0720">Serine protease</keyword>
<evidence type="ECO:0000259" key="7">
    <source>
        <dbReference type="SMART" id="SM00635"/>
    </source>
</evidence>
<name>A0A2T5JF13_9SPHI</name>
<dbReference type="InterPro" id="IPR015500">
    <property type="entry name" value="Peptidase_S8_subtilisin-rel"/>
</dbReference>
<dbReference type="Pfam" id="PF02368">
    <property type="entry name" value="Big_2"/>
    <property type="match status" value="1"/>
</dbReference>
<feature type="domain" description="BIG2" evidence="7">
    <location>
        <begin position="27"/>
        <end position="105"/>
    </location>
</feature>
<gene>
    <name evidence="8" type="ORF">C8P68_101260</name>
</gene>
<dbReference type="SUPFAM" id="SSF52743">
    <property type="entry name" value="Subtilisin-like"/>
    <property type="match status" value="1"/>
</dbReference>
<comment type="caution">
    <text evidence="8">The sequence shown here is derived from an EMBL/GenBank/DDBJ whole genome shotgun (WGS) entry which is preliminary data.</text>
</comment>
<accession>A0A2T5JF13</accession>
<evidence type="ECO:0000313" key="8">
    <source>
        <dbReference type="EMBL" id="PTR01030.1"/>
    </source>
</evidence>
<dbReference type="OrthoDB" id="9792152at2"/>
<dbReference type="InterPro" id="IPR036852">
    <property type="entry name" value="Peptidase_S8/S53_dom_sf"/>
</dbReference>
<organism evidence="8 9">
    <name type="scientific">Mucilaginibacter yixingensis</name>
    <dbReference type="NCBI Taxonomy" id="1295612"/>
    <lineage>
        <taxon>Bacteria</taxon>
        <taxon>Pseudomonadati</taxon>
        <taxon>Bacteroidota</taxon>
        <taxon>Sphingobacteriia</taxon>
        <taxon>Sphingobacteriales</taxon>
        <taxon>Sphingobacteriaceae</taxon>
        <taxon>Mucilaginibacter</taxon>
    </lineage>
</organism>
<dbReference type="InterPro" id="IPR003343">
    <property type="entry name" value="Big_2"/>
</dbReference>
<dbReference type="InterPro" id="IPR000209">
    <property type="entry name" value="Peptidase_S8/S53_dom"/>
</dbReference>
<dbReference type="InterPro" id="IPR050131">
    <property type="entry name" value="Peptidase_S8_subtilisin-like"/>
</dbReference>
<dbReference type="Proteomes" id="UP000244168">
    <property type="component" value="Unassembled WGS sequence"/>
</dbReference>
<evidence type="ECO:0000256" key="3">
    <source>
        <dbReference type="ARBA" id="ARBA00022801"/>
    </source>
</evidence>
<feature type="signal peptide" evidence="6">
    <location>
        <begin position="1"/>
        <end position="18"/>
    </location>
</feature>
<dbReference type="GO" id="GO:0006508">
    <property type="term" value="P:proteolysis"/>
    <property type="evidence" value="ECO:0007669"/>
    <property type="project" value="UniProtKB-KW"/>
</dbReference>
<protein>
    <submittedName>
        <fullName evidence="8">Subtilisin family serine protease</fullName>
    </submittedName>
</protein>
<keyword evidence="6" id="KW-0732">Signal</keyword>
<sequence length="546" mass="58756">MKSYTFLLLFIISTLAVSCKKSETPQPPATISIDPDHLEISSVNPAYSYRVKVSIANSTETTVTWTSEDPRIASVGTDGLIKALVAGQTNIVATLGNGIASAKCKITITDEYDYKYRITLKDKGQSDFSIARPEAFLSAKAIERRRKRNIAIDETDLPISSDYIKAIKNVGGTIVAQSKWLGTVSVLTSDQLLVEKYKALPFVKDVTMVWQGKRLSSAPAAYTDAPQAGTHNTIVTPITYGAAATNITVNNGQALHNNGFTGKGIDIAVIDAGFINLKSNPYFNNITIKGAKSFVYENHDPYAIDDHGVWVTSCMAVNKPGSYVGTAPDANYWLLRTEDEADEYPIEEDYWVNAIEYADSVGVDIVNSSLTYNNDYYIPAAQYKFEDMDGKTATATRAANLAFAKGIFIVCCSGNERSWVGTPADSPNVLTIGGVTPTGLLASFTAWDVTVDGRVKPDIMSLSSGAAVINTSGSSEMRSGTSYASPIICGLAACLWQAYPQLTNKDLLDIFRKSGDKADSPAIPFGYGIPDMQKALTLAKTAAAGK</sequence>
<keyword evidence="3 5" id="KW-0378">Hydrolase</keyword>
<dbReference type="SUPFAM" id="SSF49373">
    <property type="entry name" value="Invasin/intimin cell-adhesion fragments"/>
    <property type="match status" value="1"/>
</dbReference>
<evidence type="ECO:0000256" key="6">
    <source>
        <dbReference type="SAM" id="SignalP"/>
    </source>
</evidence>
<dbReference type="AlphaFoldDB" id="A0A2T5JF13"/>
<dbReference type="RefSeq" id="WP_107826457.1">
    <property type="nucleotide sequence ID" value="NZ_CP160205.1"/>
</dbReference>
<dbReference type="PANTHER" id="PTHR43806">
    <property type="entry name" value="PEPTIDASE S8"/>
    <property type="match status" value="1"/>
</dbReference>
<dbReference type="EMBL" id="QAOQ01000001">
    <property type="protein sequence ID" value="PTR01030.1"/>
    <property type="molecule type" value="Genomic_DNA"/>
</dbReference>
<feature type="chain" id="PRO_5015512760" evidence="6">
    <location>
        <begin position="19"/>
        <end position="546"/>
    </location>
</feature>
<proteinExistence type="inferred from homology"/>
<keyword evidence="9" id="KW-1185">Reference proteome</keyword>
<dbReference type="InterPro" id="IPR008964">
    <property type="entry name" value="Invasin/intimin_cell_adhesion"/>
</dbReference>